<protein>
    <submittedName>
        <fullName evidence="2">Glycosyltransferase</fullName>
        <ecNumber evidence="2">2.4.-.-</ecNumber>
    </submittedName>
</protein>
<proteinExistence type="predicted"/>
<keyword evidence="2" id="KW-0808">Transferase</keyword>
<dbReference type="InterPro" id="IPR001173">
    <property type="entry name" value="Glyco_trans_2-like"/>
</dbReference>
<feature type="domain" description="Glycosyltransferase 2-like" evidence="1">
    <location>
        <begin position="5"/>
        <end position="148"/>
    </location>
</feature>
<dbReference type="Gene3D" id="3.90.550.10">
    <property type="entry name" value="Spore Coat Polysaccharide Biosynthesis Protein SpsA, Chain A"/>
    <property type="match status" value="1"/>
</dbReference>
<dbReference type="EMBL" id="JBHLVO010000007">
    <property type="protein sequence ID" value="MFC0271915.1"/>
    <property type="molecule type" value="Genomic_DNA"/>
</dbReference>
<dbReference type="RefSeq" id="WP_378933690.1">
    <property type="nucleotide sequence ID" value="NZ_JBHLVO010000007.1"/>
</dbReference>
<dbReference type="Pfam" id="PF00535">
    <property type="entry name" value="Glycos_transf_2"/>
    <property type="match status" value="1"/>
</dbReference>
<comment type="caution">
    <text evidence="2">The sequence shown here is derived from an EMBL/GenBank/DDBJ whole genome shotgun (WGS) entry which is preliminary data.</text>
</comment>
<dbReference type="Proteomes" id="UP001589854">
    <property type="component" value="Unassembled WGS sequence"/>
</dbReference>
<sequence length="421" mass="49375">MSKVSIILTSYNKPLSVGQSIESVLDQTEEDWELFVMDDNSNKETREIIYSYLGDPRISYFNSEINDSERYKTTRYAVLINEAIPRTSGQFLTYLTDDTFYLPNRLEAMTDYFSKNPSVEIVYSSQKVEYMNHQQKVMYVMMLPADKILTRAAHSVDHCSVMHSRIIAEKIYLKYESYWNIDPKYWFNADAEFWTRLNELEPFYPISEVLEISQKTPHSFQNLSSMLPETIPDGTIVKGLTEDLYLIDGQIRRFLTKEMFIRLKFNNIVEIPDPILFKYPEGKAVSEKTLPNQLLIKSCENEAIYYIQKCKKRLIKNSEAFLKYHFDEQKIIELDSSYLNQFSDGPDISESINQKTVLPDGILFSFDQKYYLSFENRLCFIQTDIGSFKLKLPLSRAVPLSKDEFTYFLQGITYIWEPPLI</sequence>
<dbReference type="PANTHER" id="PTHR43685:SF2">
    <property type="entry name" value="GLYCOSYLTRANSFERASE 2-LIKE DOMAIN-CONTAINING PROTEIN"/>
    <property type="match status" value="1"/>
</dbReference>
<keyword evidence="2" id="KW-0328">Glycosyltransferase</keyword>
<evidence type="ECO:0000313" key="3">
    <source>
        <dbReference type="Proteomes" id="UP001589854"/>
    </source>
</evidence>
<dbReference type="PANTHER" id="PTHR43685">
    <property type="entry name" value="GLYCOSYLTRANSFERASE"/>
    <property type="match status" value="1"/>
</dbReference>
<gene>
    <name evidence="2" type="ORF">ACFFIX_10675</name>
</gene>
<name>A0ABV6GEF2_9BACI</name>
<evidence type="ECO:0000313" key="2">
    <source>
        <dbReference type="EMBL" id="MFC0271915.1"/>
    </source>
</evidence>
<reference evidence="2 3" key="1">
    <citation type="submission" date="2024-09" db="EMBL/GenBank/DDBJ databases">
        <authorList>
            <person name="Sun Q."/>
            <person name="Mori K."/>
        </authorList>
    </citation>
    <scope>NUCLEOTIDE SEQUENCE [LARGE SCALE GENOMIC DNA]</scope>
    <source>
        <strain evidence="2 3">CCM 7228</strain>
    </source>
</reference>
<keyword evidence="3" id="KW-1185">Reference proteome</keyword>
<accession>A0ABV6GEF2</accession>
<dbReference type="SUPFAM" id="SSF53448">
    <property type="entry name" value="Nucleotide-diphospho-sugar transferases"/>
    <property type="match status" value="1"/>
</dbReference>
<dbReference type="GO" id="GO:0016757">
    <property type="term" value="F:glycosyltransferase activity"/>
    <property type="evidence" value="ECO:0007669"/>
    <property type="project" value="UniProtKB-KW"/>
</dbReference>
<dbReference type="InterPro" id="IPR029044">
    <property type="entry name" value="Nucleotide-diphossugar_trans"/>
</dbReference>
<dbReference type="InterPro" id="IPR050834">
    <property type="entry name" value="Glycosyltransf_2"/>
</dbReference>
<organism evidence="2 3">
    <name type="scientific">Metabacillus herbersteinensis</name>
    <dbReference type="NCBI Taxonomy" id="283816"/>
    <lineage>
        <taxon>Bacteria</taxon>
        <taxon>Bacillati</taxon>
        <taxon>Bacillota</taxon>
        <taxon>Bacilli</taxon>
        <taxon>Bacillales</taxon>
        <taxon>Bacillaceae</taxon>
        <taxon>Metabacillus</taxon>
    </lineage>
</organism>
<dbReference type="EC" id="2.4.-.-" evidence="2"/>
<evidence type="ECO:0000259" key="1">
    <source>
        <dbReference type="Pfam" id="PF00535"/>
    </source>
</evidence>